<feature type="transmembrane region" description="Helical" evidence="2">
    <location>
        <begin position="71"/>
        <end position="88"/>
    </location>
</feature>
<gene>
    <name evidence="3" type="ORF">VNI00_001180</name>
</gene>
<sequence length="677" mass="76362">MVLRDHRYFGIDSGKARKASENTRKIVKVQWEYLRGLAPLFISIIYYLAASRPCRRGKRRWTMSTNELTQFRIALVTIVLLSLAVFTYERTLVPIYASGPTNDFLHYYLALGIALGVYRRPNLTTSQKLFVAGTLLALAPNATYYLAIWTARYREPLWGPIAVHTLVLTPLVYAYALFLPQGQVLSVWGSLVASFMLWKRAWPTVHQMRSVSDNQIYLVQALLAFSIGILTYDFSGPLPTTKGNKPAKKTATNGIATKLLILGGFIAIALTPLSSPLYSPILPHPYPETYTDSNVPYQIHLAIQSNTGLIEVGEILTPSEHDPQDVKAMHSVRFLRAAHSILGGVWMGPRVMNLGDGYPQLMDSYDTPLGDSIYGAFDLQEAARLVVRENHEEEKGKALIMYVNVYLRNTQFVDAFFDSGLGAGVSTTALHRHGMNLTIIEIDPAVYEAARRFFGVPDPGEGNAFLEDAGAWVATRAAERRNLTEVVEKDLYDIVIHDCFSGGGVPQHLYTIEFWNDLKTLVKEDGVVVINFAGEVDSEASRHVLRTLDEVFPQCRAFHDLMDATALTQDKYWNEFINIVFFCTPATEPMKFRSPTSADYLGSPLRRHVFTTLMDREVNLGILRESMEKIKNEEGKETKVLSRNEGYNPLGFIQKQQAARHWKLMREVLPDIYWEIF</sequence>
<protein>
    <recommendedName>
        <fullName evidence="5">Spermine synthase</fullName>
    </recommendedName>
</protein>
<feature type="transmembrane region" description="Helical" evidence="2">
    <location>
        <begin position="100"/>
        <end position="118"/>
    </location>
</feature>
<name>A0AAW0E7V2_9AGAR</name>
<feature type="transmembrane region" description="Helical" evidence="2">
    <location>
        <begin position="185"/>
        <end position="202"/>
    </location>
</feature>
<dbReference type="PANTHER" id="PTHR43317">
    <property type="entry name" value="THERMOSPERMINE SYNTHASE ACAULIS5"/>
    <property type="match status" value="1"/>
</dbReference>
<feature type="transmembrane region" description="Helical" evidence="2">
    <location>
        <begin position="157"/>
        <end position="178"/>
    </location>
</feature>
<reference evidence="3 4" key="1">
    <citation type="submission" date="2024-01" db="EMBL/GenBank/DDBJ databases">
        <title>A draft genome for a cacao thread blight-causing isolate of Paramarasmius palmivorus.</title>
        <authorList>
            <person name="Baruah I.K."/>
            <person name="Bukari Y."/>
            <person name="Amoako-Attah I."/>
            <person name="Meinhardt L.W."/>
            <person name="Bailey B.A."/>
            <person name="Cohen S.P."/>
        </authorList>
    </citation>
    <scope>NUCLEOTIDE SEQUENCE [LARGE SCALE GENOMIC DNA]</scope>
    <source>
        <strain evidence="3 4">GH-12</strain>
    </source>
</reference>
<evidence type="ECO:0000313" key="4">
    <source>
        <dbReference type="Proteomes" id="UP001383192"/>
    </source>
</evidence>
<feature type="transmembrane region" description="Helical" evidence="2">
    <location>
        <begin position="255"/>
        <end position="273"/>
    </location>
</feature>
<dbReference type="PANTHER" id="PTHR43317:SF11">
    <property type="entry name" value="POLYAMINE AMINOPROPYLTRANSFERASE 2"/>
    <property type="match status" value="1"/>
</dbReference>
<dbReference type="SUPFAM" id="SSF53335">
    <property type="entry name" value="S-adenosyl-L-methionine-dependent methyltransferases"/>
    <property type="match status" value="1"/>
</dbReference>
<proteinExistence type="predicted"/>
<evidence type="ECO:0000256" key="2">
    <source>
        <dbReference type="SAM" id="Phobius"/>
    </source>
</evidence>
<evidence type="ECO:0008006" key="5">
    <source>
        <dbReference type="Google" id="ProtNLM"/>
    </source>
</evidence>
<keyword evidence="2" id="KW-1133">Transmembrane helix</keyword>
<keyword evidence="4" id="KW-1185">Reference proteome</keyword>
<evidence type="ECO:0000313" key="3">
    <source>
        <dbReference type="EMBL" id="KAK7060415.1"/>
    </source>
</evidence>
<dbReference type="AlphaFoldDB" id="A0AAW0E7V2"/>
<keyword evidence="2" id="KW-0812">Transmembrane</keyword>
<dbReference type="EMBL" id="JAYKXP010000003">
    <property type="protein sequence ID" value="KAK7060415.1"/>
    <property type="molecule type" value="Genomic_DNA"/>
</dbReference>
<feature type="transmembrane region" description="Helical" evidence="2">
    <location>
        <begin position="214"/>
        <end position="234"/>
    </location>
</feature>
<dbReference type="InterPro" id="IPR029063">
    <property type="entry name" value="SAM-dependent_MTases_sf"/>
</dbReference>
<dbReference type="NCBIfam" id="NF037959">
    <property type="entry name" value="MFS_SpdSyn"/>
    <property type="match status" value="1"/>
</dbReference>
<dbReference type="GO" id="GO:0006596">
    <property type="term" value="P:polyamine biosynthetic process"/>
    <property type="evidence" value="ECO:0007669"/>
    <property type="project" value="UniProtKB-KW"/>
</dbReference>
<feature type="transmembrane region" description="Helical" evidence="2">
    <location>
        <begin position="130"/>
        <end position="151"/>
    </location>
</feature>
<organism evidence="3 4">
    <name type="scientific">Paramarasmius palmivorus</name>
    <dbReference type="NCBI Taxonomy" id="297713"/>
    <lineage>
        <taxon>Eukaryota</taxon>
        <taxon>Fungi</taxon>
        <taxon>Dikarya</taxon>
        <taxon>Basidiomycota</taxon>
        <taxon>Agaricomycotina</taxon>
        <taxon>Agaricomycetes</taxon>
        <taxon>Agaricomycetidae</taxon>
        <taxon>Agaricales</taxon>
        <taxon>Marasmiineae</taxon>
        <taxon>Marasmiaceae</taxon>
        <taxon>Paramarasmius</taxon>
    </lineage>
</organism>
<dbReference type="Pfam" id="PF01564">
    <property type="entry name" value="Spermine_synth"/>
    <property type="match status" value="1"/>
</dbReference>
<comment type="caution">
    <text evidence="3">The sequence shown here is derived from an EMBL/GenBank/DDBJ whole genome shotgun (WGS) entry which is preliminary data.</text>
</comment>
<evidence type="ECO:0000256" key="1">
    <source>
        <dbReference type="ARBA" id="ARBA00023115"/>
    </source>
</evidence>
<keyword evidence="1" id="KW-0620">Polyamine biosynthesis</keyword>
<dbReference type="Gene3D" id="3.40.50.150">
    <property type="entry name" value="Vaccinia Virus protein VP39"/>
    <property type="match status" value="1"/>
</dbReference>
<accession>A0AAW0E7V2</accession>
<keyword evidence="2" id="KW-0472">Membrane</keyword>
<dbReference type="Proteomes" id="UP001383192">
    <property type="component" value="Unassembled WGS sequence"/>
</dbReference>
<feature type="transmembrane region" description="Helical" evidence="2">
    <location>
        <begin position="33"/>
        <end position="50"/>
    </location>
</feature>